<dbReference type="Pfam" id="PF08146">
    <property type="entry name" value="BP28CT"/>
    <property type="match status" value="1"/>
</dbReference>
<evidence type="ECO:0000313" key="13">
    <source>
        <dbReference type="EMBL" id="KAF1954821.1"/>
    </source>
</evidence>
<dbReference type="InterPro" id="IPR056473">
    <property type="entry name" value="HEAT_Utp10/HEAT1"/>
</dbReference>
<dbReference type="GO" id="GO:0034455">
    <property type="term" value="C:t-UTP complex"/>
    <property type="evidence" value="ECO:0007669"/>
    <property type="project" value="TreeGrafter"/>
</dbReference>
<dbReference type="SMART" id="SM01036">
    <property type="entry name" value="BP28CT"/>
    <property type="match status" value="1"/>
</dbReference>
<sequence>MTSLQRQLAAIAATSTHQLDLKAQKLAHGKSLLFEPKIAASQSFDNLYLICYEGYRDLCALDPRFVQFSRSLFSEQSKVEDRTQMTQKENDKLNGVLEAFMTMVGPRLLLKPAEKALEWLVRRFHVHEYNTETLVFTYLPYHNTPRFLALLTILSPNPSHALRFLHPYIQSPTNPPRQTIVYTAVNTPAFFNALQNYVIKVLEAGHQGPSLLSFWSSVTTQAINGIHDQTSSGRQEVRDQKTEELLLRILPVLNTCMKISSGAEAVTACYMIVIVLVTKATFEDKILNSLMEAAILSQENETLDACLMCLSVLAEERSDAQLPAAVSKRLLRIPDLSRILSSLSKRCRVERLALGCALGALSDIGASEGRQQIFRDIVEARLLDEPQLTMIFSALLQVIRGDAHGSAHHGELIDYVSKLGEEPTIARLLEASAKKTNTDLESLGLILGSSAGIEEDRLLEDEDEEMVDVDERAVNAPAILPPEIAEISFLDANTPSLQDTLAAFQQAVSSNCTSRFLSAKNLKQQKAFAEPRYLSFLVRIWCSSSPISTRVTALRSATTVIRRSDQPVDLQNLVPYLLYALSDSSAAIRRSAATLTAALSARNSDSTSSCPIWGSSNLYGKGSKIPHLSNDQLAGLLSTLVPMLEECAMDPNFVITSMKEVFEGSPSTKVSKKGLKSALRGPLIAFIGAHTSSTPLLSVRLRLLPLFKLQAKSIASARSTTALPIVRAWCSLPKMDMEQKCEQEQIQSQNADRAHIAALLPREAESINIVKDVISGKCNKERTQAMQIVFEWVNTNWTSIRSESRLSLSQDLLDLALKSNDTEFGEMSRSGSLETLRNVKLDTAALLSFIDSVPSAVQMPEGPPAKRRRRTSRNEMARVDAHSQEDISRLLRRLTLVLELIEGSIPGEHVALFKSLFTVLGDLQPLKQQSGSDLVYLQGLVLGSLTPIVNRIKTQKDTTEYQASVRADLLVDCIRHSTSPQVQNAALLLISSLASWVPEMILHNLMPIFTFIGSTLLRQQDDYSAHVVDQTISRVVPQLATSLRSKQKNFLAGVADLLLSFTAAFEHIPEHRRLKLFAELARTLGPEDALSAVLALLVDRYPHSKGQQKFSVELLLVFDPTVTLQTFKGYLDLVEDAAGSKRRVADTLFSLNEKQPGQVETVLNNLLSSLADFAADERIQSHVAKTFKKNTDSSQPRAIFATIVETIIRVSKTLAKQQKLYQNCSRVLGRCLSLLPTPDLVKSAELLLASHDNEVNIAAIRAVEVRASTVKENDKPSVTSLVTFLTLLDGTLVSVRDVDVKRVLLSCIDSIIARFGKKDTAIVSSIASTVSGSQGLLSSDDRVRVLSLLCLTSIVDVLEDEAIALLPAVLPTVFEYLGTAIEDENTALHNAVYALLTNAVQRLGFMFTREYLEPALKLSQKSAAGGLEEACDEERIGFHQSISRNLEAQEVFHSIKSVWADAIAQGSEALDEQLDLIRSTIEAKSKSQLVKASSTLFSLFLEAFQLREALADSEEDIDDDDIDQLEDSLVEAVLAMTLKLNDATFRPFFAQLVDRTASSSITFYKFLAAFFDKFKSIVTSYSSYILDPASKLLTTLSTQPPTTTTTTSLRTSLLHALQTSFLHDQDTFWATPSHFTTILAPLVSHLTFPSPPSSSSSSSSSSAPAITAICSLATATASAPDNHRDLNALLLTSLRSDDASTRLNTVRCERELTRALGEEWLALLPEMLPFISELREDDDEGVERETVRWIGEVEGVLGESLEGMLS</sequence>
<proteinExistence type="inferred from homology"/>
<feature type="domain" description="BP28 C-terminal" evidence="12">
    <location>
        <begin position="1486"/>
        <end position="1628"/>
    </location>
</feature>
<comment type="subunit">
    <text evidence="3 10">Component of the ribosomal small subunit (SSU) processome.</text>
</comment>
<dbReference type="EMBL" id="ML976997">
    <property type="protein sequence ID" value="KAF1954821.1"/>
    <property type="molecule type" value="Genomic_DNA"/>
</dbReference>
<comment type="function">
    <text evidence="9">Involved in nucleolar processing of pre-18S ribosomal RNA. Involved in ribosome biosynthesis.</text>
</comment>
<comment type="subcellular location">
    <subcellularLocation>
        <location evidence="1 10">Nucleus</location>
        <location evidence="1 10">Nucleolus</location>
    </subcellularLocation>
</comment>
<dbReference type="OrthoDB" id="31183at2759"/>
<dbReference type="Pfam" id="PF23243">
    <property type="entry name" value="HEAT_HEATR1"/>
    <property type="match status" value="1"/>
</dbReference>
<dbReference type="GO" id="GO:0030686">
    <property type="term" value="C:90S preribosome"/>
    <property type="evidence" value="ECO:0007669"/>
    <property type="project" value="TreeGrafter"/>
</dbReference>
<dbReference type="GO" id="GO:0000462">
    <property type="term" value="P:maturation of SSU-rRNA from tricistronic rRNA transcript (SSU-rRNA, 5.8S rRNA, LSU-rRNA)"/>
    <property type="evidence" value="ECO:0007669"/>
    <property type="project" value="TreeGrafter"/>
</dbReference>
<dbReference type="GO" id="GO:0030515">
    <property type="term" value="F:snoRNA binding"/>
    <property type="evidence" value="ECO:0007669"/>
    <property type="project" value="TreeGrafter"/>
</dbReference>
<evidence type="ECO:0000256" key="11">
    <source>
        <dbReference type="SAM" id="MobiDB-lite"/>
    </source>
</evidence>
<organism evidence="13 14">
    <name type="scientific">Byssothecium circinans</name>
    <dbReference type="NCBI Taxonomy" id="147558"/>
    <lineage>
        <taxon>Eukaryota</taxon>
        <taxon>Fungi</taxon>
        <taxon>Dikarya</taxon>
        <taxon>Ascomycota</taxon>
        <taxon>Pezizomycotina</taxon>
        <taxon>Dothideomycetes</taxon>
        <taxon>Pleosporomycetidae</taxon>
        <taxon>Pleosporales</taxon>
        <taxon>Massarineae</taxon>
        <taxon>Massarinaceae</taxon>
        <taxon>Byssothecium</taxon>
    </lineage>
</organism>
<dbReference type="InterPro" id="IPR022125">
    <property type="entry name" value="U3snoRNP10_N"/>
</dbReference>
<dbReference type="GO" id="GO:0032040">
    <property type="term" value="C:small-subunit processome"/>
    <property type="evidence" value="ECO:0007669"/>
    <property type="project" value="TreeGrafter"/>
</dbReference>
<evidence type="ECO:0000256" key="4">
    <source>
        <dbReference type="ARBA" id="ARBA00015399"/>
    </source>
</evidence>
<dbReference type="InterPro" id="IPR011989">
    <property type="entry name" value="ARM-like"/>
</dbReference>
<evidence type="ECO:0000256" key="1">
    <source>
        <dbReference type="ARBA" id="ARBA00004604"/>
    </source>
</evidence>
<dbReference type="SUPFAM" id="SSF48371">
    <property type="entry name" value="ARM repeat"/>
    <property type="match status" value="2"/>
</dbReference>
<keyword evidence="7 10" id="KW-0539">Nucleus</keyword>
<evidence type="ECO:0000256" key="8">
    <source>
        <dbReference type="ARBA" id="ARBA00023274"/>
    </source>
</evidence>
<keyword evidence="6 10" id="KW-0698">rRNA processing</keyword>
<dbReference type="InterPro" id="IPR016024">
    <property type="entry name" value="ARM-type_fold"/>
</dbReference>
<protein>
    <recommendedName>
        <fullName evidence="4 10">U3 small nucleolar RNA-associated protein 10</fullName>
    </recommendedName>
</protein>
<feature type="region of interest" description="Disordered" evidence="11">
    <location>
        <begin position="858"/>
        <end position="879"/>
    </location>
</feature>
<dbReference type="Proteomes" id="UP000800035">
    <property type="component" value="Unassembled WGS sequence"/>
</dbReference>
<dbReference type="PANTHER" id="PTHR13457:SF1">
    <property type="entry name" value="HEAT REPEAT-CONTAINING PROTEIN 1"/>
    <property type="match status" value="1"/>
</dbReference>
<evidence type="ECO:0000256" key="5">
    <source>
        <dbReference type="ARBA" id="ARBA00022517"/>
    </source>
</evidence>
<accession>A0A6A5TQ90</accession>
<evidence type="ECO:0000256" key="7">
    <source>
        <dbReference type="ARBA" id="ARBA00023242"/>
    </source>
</evidence>
<comment type="similarity">
    <text evidence="2 10">Belongs to the HEATR1/UTP10 family.</text>
</comment>
<dbReference type="PANTHER" id="PTHR13457">
    <property type="entry name" value="BAP28"/>
    <property type="match status" value="1"/>
</dbReference>
<reference evidence="13" key="1">
    <citation type="journal article" date="2020" name="Stud. Mycol.">
        <title>101 Dothideomycetes genomes: a test case for predicting lifestyles and emergence of pathogens.</title>
        <authorList>
            <person name="Haridas S."/>
            <person name="Albert R."/>
            <person name="Binder M."/>
            <person name="Bloem J."/>
            <person name="Labutti K."/>
            <person name="Salamov A."/>
            <person name="Andreopoulos B."/>
            <person name="Baker S."/>
            <person name="Barry K."/>
            <person name="Bills G."/>
            <person name="Bluhm B."/>
            <person name="Cannon C."/>
            <person name="Castanera R."/>
            <person name="Culley D."/>
            <person name="Daum C."/>
            <person name="Ezra D."/>
            <person name="Gonzalez J."/>
            <person name="Henrissat B."/>
            <person name="Kuo A."/>
            <person name="Liang C."/>
            <person name="Lipzen A."/>
            <person name="Lutzoni F."/>
            <person name="Magnuson J."/>
            <person name="Mondo S."/>
            <person name="Nolan M."/>
            <person name="Ohm R."/>
            <person name="Pangilinan J."/>
            <person name="Park H.-J."/>
            <person name="Ramirez L."/>
            <person name="Alfaro M."/>
            <person name="Sun H."/>
            <person name="Tritt A."/>
            <person name="Yoshinaga Y."/>
            <person name="Zwiers L.-H."/>
            <person name="Turgeon B."/>
            <person name="Goodwin S."/>
            <person name="Spatafora J."/>
            <person name="Crous P."/>
            <person name="Grigoriev I."/>
        </authorList>
    </citation>
    <scope>NUCLEOTIDE SEQUENCE</scope>
    <source>
        <strain evidence="13">CBS 675.92</strain>
    </source>
</reference>
<evidence type="ECO:0000256" key="9">
    <source>
        <dbReference type="ARBA" id="ARBA00025076"/>
    </source>
</evidence>
<evidence type="ECO:0000256" key="3">
    <source>
        <dbReference type="ARBA" id="ARBA00011399"/>
    </source>
</evidence>
<evidence type="ECO:0000256" key="2">
    <source>
        <dbReference type="ARBA" id="ARBA00010559"/>
    </source>
</evidence>
<dbReference type="InterPro" id="IPR040191">
    <property type="entry name" value="UTP10"/>
</dbReference>
<name>A0A6A5TQ90_9PLEO</name>
<keyword evidence="8 10" id="KW-0687">Ribonucleoprotein</keyword>
<dbReference type="GO" id="GO:0045943">
    <property type="term" value="P:positive regulation of transcription by RNA polymerase I"/>
    <property type="evidence" value="ECO:0007669"/>
    <property type="project" value="TreeGrafter"/>
</dbReference>
<evidence type="ECO:0000313" key="14">
    <source>
        <dbReference type="Proteomes" id="UP000800035"/>
    </source>
</evidence>
<keyword evidence="5 10" id="KW-0690">Ribosome biogenesis</keyword>
<gene>
    <name evidence="13" type="ORF">CC80DRAFT_475542</name>
</gene>
<dbReference type="Gene3D" id="1.25.10.10">
    <property type="entry name" value="Leucine-rich Repeat Variant"/>
    <property type="match status" value="2"/>
</dbReference>
<keyword evidence="14" id="KW-1185">Reference proteome</keyword>
<evidence type="ECO:0000256" key="6">
    <source>
        <dbReference type="ARBA" id="ARBA00022552"/>
    </source>
</evidence>
<evidence type="ECO:0000256" key="10">
    <source>
        <dbReference type="RuleBase" id="RU367065"/>
    </source>
</evidence>
<dbReference type="InterPro" id="IPR012954">
    <property type="entry name" value="BP28_C_dom"/>
</dbReference>
<dbReference type="Pfam" id="PF12397">
    <property type="entry name" value="U3snoRNP10"/>
    <property type="match status" value="1"/>
</dbReference>
<evidence type="ECO:0000259" key="12">
    <source>
        <dbReference type="SMART" id="SM01036"/>
    </source>
</evidence>